<sequence>MNDSDVRKTTTNSRGGVKRQLWISPRGKLWKNSAESIEKYIEFFFLVKDCPLIAQNDQYCIRNHNGIVPTVLDKDMWITFNRSVAKTCLSVYDFKPEMLLNNKNGKQVT</sequence>
<keyword evidence="1" id="KW-1185">Reference proteome</keyword>
<reference evidence="2" key="1">
    <citation type="submission" date="2022-11" db="UniProtKB">
        <authorList>
            <consortium name="WormBaseParasite"/>
        </authorList>
    </citation>
    <scope>IDENTIFICATION</scope>
</reference>
<proteinExistence type="predicted"/>
<dbReference type="WBParaSite" id="nRc.2.0.1.t24832-RA">
    <property type="protein sequence ID" value="nRc.2.0.1.t24832-RA"/>
    <property type="gene ID" value="nRc.2.0.1.g24832"/>
</dbReference>
<evidence type="ECO:0000313" key="2">
    <source>
        <dbReference type="WBParaSite" id="nRc.2.0.1.t24832-RA"/>
    </source>
</evidence>
<accession>A0A915JG31</accession>
<dbReference type="Proteomes" id="UP000887565">
    <property type="component" value="Unplaced"/>
</dbReference>
<name>A0A915JG31_ROMCU</name>
<evidence type="ECO:0000313" key="1">
    <source>
        <dbReference type="Proteomes" id="UP000887565"/>
    </source>
</evidence>
<organism evidence="1 2">
    <name type="scientific">Romanomermis culicivorax</name>
    <name type="common">Nematode worm</name>
    <dbReference type="NCBI Taxonomy" id="13658"/>
    <lineage>
        <taxon>Eukaryota</taxon>
        <taxon>Metazoa</taxon>
        <taxon>Ecdysozoa</taxon>
        <taxon>Nematoda</taxon>
        <taxon>Enoplea</taxon>
        <taxon>Dorylaimia</taxon>
        <taxon>Mermithida</taxon>
        <taxon>Mermithoidea</taxon>
        <taxon>Mermithidae</taxon>
        <taxon>Romanomermis</taxon>
    </lineage>
</organism>
<protein>
    <submittedName>
        <fullName evidence="2">Uncharacterized protein</fullName>
    </submittedName>
</protein>
<dbReference type="AlphaFoldDB" id="A0A915JG31"/>